<evidence type="ECO:0000313" key="2">
    <source>
        <dbReference type="EMBL" id="RAK03262.1"/>
    </source>
</evidence>
<keyword evidence="3" id="KW-1185">Reference proteome</keyword>
<dbReference type="PROSITE" id="PS51257">
    <property type="entry name" value="PROKAR_LIPOPROTEIN"/>
    <property type="match status" value="1"/>
</dbReference>
<dbReference type="GO" id="GO:0004668">
    <property type="term" value="F:protein-arginine deiminase activity"/>
    <property type="evidence" value="ECO:0007669"/>
    <property type="project" value="InterPro"/>
</dbReference>
<dbReference type="OrthoDB" id="9808013at2"/>
<evidence type="ECO:0000256" key="1">
    <source>
        <dbReference type="ARBA" id="ARBA00022801"/>
    </source>
</evidence>
<dbReference type="GO" id="GO:0009446">
    <property type="term" value="P:putrescine biosynthetic process"/>
    <property type="evidence" value="ECO:0007669"/>
    <property type="project" value="InterPro"/>
</dbReference>
<dbReference type="InterPro" id="IPR007466">
    <property type="entry name" value="Peptidyl-Arg-deiminase_porph"/>
</dbReference>
<dbReference type="PANTHER" id="PTHR31377:SF0">
    <property type="entry name" value="AGMATINE DEIMINASE-RELATED"/>
    <property type="match status" value="1"/>
</dbReference>
<dbReference type="Gene3D" id="3.75.10.10">
    <property type="entry name" value="L-arginine/glycine Amidinotransferase, Chain A"/>
    <property type="match status" value="1"/>
</dbReference>
<sequence>MDMKRIPFRLFIVALLSVTLSSCLKDHVDPTDSGADPDAAYYMPAEFEPLASIWLSAPTVDYKNGLSMLAVQAEMIKEILPTTTKVDYAVNSPEDREALKTALISRGVSQAAIDTAIHFHTVSHGDLWIRDTGGTFMKNKKGGYQVVDFDFDAYRTKDYIPDASYAIYQLDNDVSLGTGAAKGARVLRSTLITEGGNLHFNGKGTVIAVKKSLLASNPTLTLSQIEAELKRVFNVKKVIFLNENTAADSHPVLESPKLFNGQAYFNFGVWHADEMVSWIDDHTVLLPEVPASELASGNPFTLTSYKALEDAYQILSHETNQDGKPLTIIRAPEPSPIVEELRPGDVMYESLKEMKGLQHFPMDGSPVKFVMAAGYMNYVVTNNVVLIPKFYKAGRDIGLQQKDEAFKQLIKRLYPNRKVTQIDADAITVGGGGMHCITQQVPALH</sequence>
<gene>
    <name evidence="2" type="ORF">LX87_01384</name>
</gene>
<protein>
    <submittedName>
        <fullName evidence="2">Agmatine deiminase</fullName>
    </submittedName>
</protein>
<dbReference type="GO" id="GO:0047632">
    <property type="term" value="F:agmatine deiminase activity"/>
    <property type="evidence" value="ECO:0007669"/>
    <property type="project" value="TreeGrafter"/>
</dbReference>
<accession>A0A327XCB1</accession>
<proteinExistence type="predicted"/>
<dbReference type="Pfam" id="PF04371">
    <property type="entry name" value="PAD_porph"/>
    <property type="match status" value="2"/>
</dbReference>
<keyword evidence="1" id="KW-0378">Hydrolase</keyword>
<name>A0A327XCB1_LARAB</name>
<comment type="caution">
    <text evidence="2">The sequence shown here is derived from an EMBL/GenBank/DDBJ whole genome shotgun (WGS) entry which is preliminary data.</text>
</comment>
<dbReference type="Proteomes" id="UP000248790">
    <property type="component" value="Unassembled WGS sequence"/>
</dbReference>
<dbReference type="PANTHER" id="PTHR31377">
    <property type="entry name" value="AGMATINE DEIMINASE-RELATED"/>
    <property type="match status" value="1"/>
</dbReference>
<reference evidence="2 3" key="1">
    <citation type="submission" date="2018-06" db="EMBL/GenBank/DDBJ databases">
        <title>Genomic Encyclopedia of Archaeal and Bacterial Type Strains, Phase II (KMG-II): from individual species to whole genera.</title>
        <authorList>
            <person name="Goeker M."/>
        </authorList>
    </citation>
    <scope>NUCLEOTIDE SEQUENCE [LARGE SCALE GENOMIC DNA]</scope>
    <source>
        <strain evidence="2 3">DSM 21851</strain>
    </source>
</reference>
<dbReference type="EMBL" id="QLMC01000001">
    <property type="protein sequence ID" value="RAK03262.1"/>
    <property type="molecule type" value="Genomic_DNA"/>
</dbReference>
<dbReference type="SUPFAM" id="SSF55909">
    <property type="entry name" value="Pentein"/>
    <property type="match status" value="1"/>
</dbReference>
<organism evidence="2 3">
    <name type="scientific">Larkinella arboricola</name>
    <dbReference type="NCBI Taxonomy" id="643671"/>
    <lineage>
        <taxon>Bacteria</taxon>
        <taxon>Pseudomonadati</taxon>
        <taxon>Bacteroidota</taxon>
        <taxon>Cytophagia</taxon>
        <taxon>Cytophagales</taxon>
        <taxon>Spirosomataceae</taxon>
        <taxon>Larkinella</taxon>
    </lineage>
</organism>
<evidence type="ECO:0000313" key="3">
    <source>
        <dbReference type="Proteomes" id="UP000248790"/>
    </source>
</evidence>
<dbReference type="AlphaFoldDB" id="A0A327XCB1"/>